<sequence>MKGFGGWSAPFSEVQLNHYKESCNTTVVAECVRYGQRARVDRTALRLHPRLTHALATAFCHKIKTF</sequence>
<proteinExistence type="predicted"/>
<evidence type="ECO:0000313" key="2">
    <source>
        <dbReference type="Proteomes" id="UP000691718"/>
    </source>
</evidence>
<comment type="caution">
    <text evidence="1">The sequence shown here is derived from an EMBL/GenBank/DDBJ whole genome shotgun (WGS) entry which is preliminary data.</text>
</comment>
<dbReference type="Proteomes" id="UP000691718">
    <property type="component" value="Unassembled WGS sequence"/>
</dbReference>
<keyword evidence="2" id="KW-1185">Reference proteome</keyword>
<dbReference type="OrthoDB" id="7917939at2759"/>
<accession>A0A8S3XWY0</accession>
<dbReference type="AlphaFoldDB" id="A0A8S3XWY0"/>
<organism evidence="1 2">
    <name type="scientific">Parnassius apollo</name>
    <name type="common">Apollo butterfly</name>
    <name type="synonym">Papilio apollo</name>
    <dbReference type="NCBI Taxonomy" id="110799"/>
    <lineage>
        <taxon>Eukaryota</taxon>
        <taxon>Metazoa</taxon>
        <taxon>Ecdysozoa</taxon>
        <taxon>Arthropoda</taxon>
        <taxon>Hexapoda</taxon>
        <taxon>Insecta</taxon>
        <taxon>Pterygota</taxon>
        <taxon>Neoptera</taxon>
        <taxon>Endopterygota</taxon>
        <taxon>Lepidoptera</taxon>
        <taxon>Glossata</taxon>
        <taxon>Ditrysia</taxon>
        <taxon>Papilionoidea</taxon>
        <taxon>Papilionidae</taxon>
        <taxon>Parnassiinae</taxon>
        <taxon>Parnassini</taxon>
        <taxon>Parnassius</taxon>
        <taxon>Parnassius</taxon>
    </lineage>
</organism>
<evidence type="ECO:0000313" key="1">
    <source>
        <dbReference type="EMBL" id="CAG5046051.1"/>
    </source>
</evidence>
<dbReference type="EMBL" id="CAJQZP010001435">
    <property type="protein sequence ID" value="CAG5046051.1"/>
    <property type="molecule type" value="Genomic_DNA"/>
</dbReference>
<reference evidence="1" key="1">
    <citation type="submission" date="2021-04" db="EMBL/GenBank/DDBJ databases">
        <authorList>
            <person name="Tunstrom K."/>
        </authorList>
    </citation>
    <scope>NUCLEOTIDE SEQUENCE</scope>
</reference>
<protein>
    <submittedName>
        <fullName evidence="1">(apollo) hypothetical protein</fullName>
    </submittedName>
</protein>
<name>A0A8S3XWY0_PARAO</name>
<gene>
    <name evidence="1" type="ORF">PAPOLLO_LOCUS23450</name>
</gene>